<dbReference type="EMBL" id="JAUSTM010000008">
    <property type="protein sequence ID" value="MDQ0222527.1"/>
    <property type="molecule type" value="Genomic_DNA"/>
</dbReference>
<protein>
    <submittedName>
        <fullName evidence="2">Sortase B</fullName>
        <ecNumber evidence="2">3.4.22.70</ecNumber>
    </submittedName>
</protein>
<dbReference type="NCBIfam" id="NF040525">
    <property type="entry name" value="SrtB_LPKTxSAVK"/>
    <property type="match status" value="1"/>
</dbReference>
<feature type="region of interest" description="Disordered" evidence="1">
    <location>
        <begin position="41"/>
        <end position="68"/>
    </location>
</feature>
<dbReference type="InterPro" id="IPR023365">
    <property type="entry name" value="Sortase_dom-sf"/>
</dbReference>
<evidence type="ECO:0000313" key="3">
    <source>
        <dbReference type="Proteomes" id="UP001223079"/>
    </source>
</evidence>
<proteinExistence type="predicted"/>
<dbReference type="CDD" id="cd05826">
    <property type="entry name" value="Sortase_B"/>
    <property type="match status" value="1"/>
</dbReference>
<reference evidence="2 3" key="1">
    <citation type="submission" date="2023-07" db="EMBL/GenBank/DDBJ databases">
        <title>Genomic Encyclopedia of Type Strains, Phase IV (KMG-IV): sequencing the most valuable type-strain genomes for metagenomic binning, comparative biology and taxonomic classification.</title>
        <authorList>
            <person name="Goeker M."/>
        </authorList>
    </citation>
    <scope>NUCLEOTIDE SEQUENCE [LARGE SCALE GENOMIC DNA]</scope>
    <source>
        <strain evidence="2 3">DSM 105143</strain>
    </source>
</reference>
<keyword evidence="3" id="KW-1185">Reference proteome</keyword>
<accession>A0ABT9YRJ5</accession>
<dbReference type="EC" id="3.4.22.70" evidence="2"/>
<sequence>MKRSQKHLKAKKSWLTLILAILAIGATVWFGTSQLQQNQVATPSSSIQSTSSSTTPESSSEEAPTYTVSEEEKAYLKSRFDPLMALNANTIAYVYAPGTMLDEPVVQGTDNSYFLQYTIDGQYSPYMGTVFMDYENSKTFEDSLTWLFGHARGSTVPDHRMFNDVNFYEDQSYFDQHRYVVIETPERKYYYEAAFFIIVPETTAFYRTSFESKEVFADQLSAVSQDARTKANNITINPDDKYLVLSTCREEDETIRSNLYLRQIPDSELTAFLAEHGDSLTYQPTR</sequence>
<feature type="compositionally biased region" description="Low complexity" evidence="1">
    <location>
        <begin position="42"/>
        <end position="67"/>
    </location>
</feature>
<keyword evidence="2" id="KW-0378">Hydrolase</keyword>
<gene>
    <name evidence="2" type="ORF">J2S23_001079</name>
</gene>
<dbReference type="NCBIfam" id="TIGR03064">
    <property type="entry name" value="sortase_srtB"/>
    <property type="match status" value="1"/>
</dbReference>
<organism evidence="2 3">
    <name type="scientific">Streptococcus moroccensis</name>
    <dbReference type="NCBI Taxonomy" id="1451356"/>
    <lineage>
        <taxon>Bacteria</taxon>
        <taxon>Bacillati</taxon>
        <taxon>Bacillota</taxon>
        <taxon>Bacilli</taxon>
        <taxon>Lactobacillales</taxon>
        <taxon>Streptococcaceae</taxon>
        <taxon>Streptococcus</taxon>
    </lineage>
</organism>
<dbReference type="Proteomes" id="UP001223079">
    <property type="component" value="Unassembled WGS sequence"/>
</dbReference>
<dbReference type="SUPFAM" id="SSF63817">
    <property type="entry name" value="Sortase"/>
    <property type="match status" value="1"/>
</dbReference>
<dbReference type="GO" id="GO:0016787">
    <property type="term" value="F:hydrolase activity"/>
    <property type="evidence" value="ECO:0007669"/>
    <property type="project" value="UniProtKB-KW"/>
</dbReference>
<evidence type="ECO:0000256" key="1">
    <source>
        <dbReference type="SAM" id="MobiDB-lite"/>
    </source>
</evidence>
<dbReference type="RefSeq" id="WP_307121716.1">
    <property type="nucleotide sequence ID" value="NZ_JAUSTM010000008.1"/>
</dbReference>
<dbReference type="Gene3D" id="2.40.260.10">
    <property type="entry name" value="Sortase"/>
    <property type="match status" value="1"/>
</dbReference>
<evidence type="ECO:0000313" key="2">
    <source>
        <dbReference type="EMBL" id="MDQ0222527.1"/>
    </source>
</evidence>
<comment type="caution">
    <text evidence="2">The sequence shown here is derived from an EMBL/GenBank/DDBJ whole genome shotgun (WGS) entry which is preliminary data.</text>
</comment>
<name>A0ABT9YRJ5_9STRE</name>
<dbReference type="InterPro" id="IPR009835">
    <property type="entry name" value="SrtB"/>
</dbReference>